<comment type="subunit">
    <text evidence="1">Homodimer.</text>
</comment>
<evidence type="ECO:0000256" key="4">
    <source>
        <dbReference type="ARBA" id="ARBA00023163"/>
    </source>
</evidence>
<dbReference type="EMBL" id="JACJLL010000049">
    <property type="protein sequence ID" value="MBM6819519.1"/>
    <property type="molecule type" value="Genomic_DNA"/>
</dbReference>
<dbReference type="SUPFAM" id="SSF53271">
    <property type="entry name" value="PRTase-like"/>
    <property type="match status" value="1"/>
</dbReference>
<dbReference type="NCBIfam" id="TIGR01743">
    <property type="entry name" value="purR_Bsub"/>
    <property type="match status" value="1"/>
</dbReference>
<dbReference type="Gene3D" id="1.10.10.10">
    <property type="entry name" value="Winged helix-like DNA-binding domain superfamily/Winged helix DNA-binding domain"/>
    <property type="match status" value="1"/>
</dbReference>
<keyword evidence="9" id="KW-1185">Reference proteome</keyword>
<dbReference type="SUPFAM" id="SSF46785">
    <property type="entry name" value="Winged helix' DNA-binding domain"/>
    <property type="match status" value="1"/>
</dbReference>
<dbReference type="InterPro" id="IPR036388">
    <property type="entry name" value="WH-like_DNA-bd_sf"/>
</dbReference>
<evidence type="ECO:0000259" key="6">
    <source>
        <dbReference type="Pfam" id="PF00156"/>
    </source>
</evidence>
<keyword evidence="2" id="KW-0805">Transcription regulation</keyword>
<evidence type="ECO:0000256" key="5">
    <source>
        <dbReference type="ARBA" id="ARBA00049656"/>
    </source>
</evidence>
<dbReference type="RefSeq" id="WP_133014588.1">
    <property type="nucleotide sequence ID" value="NZ_JACJLL010000049.1"/>
</dbReference>
<feature type="domain" description="Phosphoribosyltransferase" evidence="6">
    <location>
        <begin position="111"/>
        <end position="242"/>
    </location>
</feature>
<keyword evidence="4" id="KW-0804">Transcription</keyword>
<sequence>MEKLSRNNRVVAITKILIETPNKVIGLNRFSELLNAAKSTISEDIVIVREVLEKLEMGSIETISGAAGGIKFIPSMGKQAREEFANELCEALLEEGRIVPGNFVYLTDIMYNPQIVSKAGVILASHFQNMNIDYIVTVETKGIPLAYEVAKSLGIELVIIRKDNKITEGPTVTINYVSGTSGRIQQMALAKKCMKPSSKCVFIDDFLRGGGTAEGIKDLLKEFDSELVGTGVLVDNVGIENKRTSDYISIIDLEYNNEEEKLNVRPSAFIN</sequence>
<comment type="similarity">
    <text evidence="5">Belongs to the purine/pyrimidine phosphoribosyltransferase family. PurR subfamily.</text>
</comment>
<dbReference type="Proteomes" id="UP000767334">
    <property type="component" value="Unassembled WGS sequence"/>
</dbReference>
<dbReference type="PANTHER" id="PTHR43864:SF2">
    <property type="entry name" value="PUR OPERON REPRESSOR"/>
    <property type="match status" value="1"/>
</dbReference>
<proteinExistence type="inferred from homology"/>
<evidence type="ECO:0000256" key="2">
    <source>
        <dbReference type="ARBA" id="ARBA00023015"/>
    </source>
</evidence>
<dbReference type="Pfam" id="PF00156">
    <property type="entry name" value="Pribosyltran"/>
    <property type="match status" value="1"/>
</dbReference>
<dbReference type="InterPro" id="IPR029057">
    <property type="entry name" value="PRTase-like"/>
</dbReference>
<reference evidence="8 9" key="1">
    <citation type="journal article" date="2021" name="Sci. Rep.">
        <title>The distribution of antibiotic resistance genes in chicken gut microbiota commensals.</title>
        <authorList>
            <person name="Juricova H."/>
            <person name="Matiasovicova J."/>
            <person name="Kubasova T."/>
            <person name="Cejkova D."/>
            <person name="Rychlik I."/>
        </authorList>
    </citation>
    <scope>NUCLEOTIDE SEQUENCE [LARGE SCALE GENOMIC DNA]</scope>
    <source>
        <strain evidence="8 9">An435</strain>
    </source>
</reference>
<protein>
    <submittedName>
        <fullName evidence="8">Pur operon repressor</fullName>
    </submittedName>
</protein>
<dbReference type="CDD" id="cd06223">
    <property type="entry name" value="PRTases_typeI"/>
    <property type="match status" value="1"/>
</dbReference>
<name>A0ABS2FH45_9CLOT</name>
<dbReference type="InterPro" id="IPR015265">
    <property type="entry name" value="PuR_N"/>
</dbReference>
<accession>A0ABS2FH45</accession>
<feature type="domain" description="Bacterial purine repressor N-terminal" evidence="7">
    <location>
        <begin position="6"/>
        <end position="74"/>
    </location>
</feature>
<evidence type="ECO:0000259" key="7">
    <source>
        <dbReference type="Pfam" id="PF09182"/>
    </source>
</evidence>
<evidence type="ECO:0000256" key="3">
    <source>
        <dbReference type="ARBA" id="ARBA00023125"/>
    </source>
</evidence>
<evidence type="ECO:0000313" key="8">
    <source>
        <dbReference type="EMBL" id="MBM6819519.1"/>
    </source>
</evidence>
<dbReference type="Pfam" id="PF09182">
    <property type="entry name" value="PuR_N"/>
    <property type="match status" value="1"/>
</dbReference>
<dbReference type="InterPro" id="IPR036390">
    <property type="entry name" value="WH_DNA-bd_sf"/>
</dbReference>
<comment type="caution">
    <text evidence="8">The sequence shown here is derived from an EMBL/GenBank/DDBJ whole genome shotgun (WGS) entry which is preliminary data.</text>
</comment>
<dbReference type="Gene3D" id="3.40.50.2020">
    <property type="match status" value="1"/>
</dbReference>
<organism evidence="8 9">
    <name type="scientific">Clostridium saudiense</name>
    <dbReference type="NCBI Taxonomy" id="1414720"/>
    <lineage>
        <taxon>Bacteria</taxon>
        <taxon>Bacillati</taxon>
        <taxon>Bacillota</taxon>
        <taxon>Clostridia</taxon>
        <taxon>Eubacteriales</taxon>
        <taxon>Clostridiaceae</taxon>
        <taxon>Clostridium</taxon>
    </lineage>
</organism>
<dbReference type="PANTHER" id="PTHR43864">
    <property type="entry name" value="HYPOXANTHINE/GUANINE PHOSPHORIBOSYLTRANSFERASE"/>
    <property type="match status" value="1"/>
</dbReference>
<evidence type="ECO:0000313" key="9">
    <source>
        <dbReference type="Proteomes" id="UP000767334"/>
    </source>
</evidence>
<evidence type="ECO:0000256" key="1">
    <source>
        <dbReference type="ARBA" id="ARBA00011738"/>
    </source>
</evidence>
<keyword evidence="3" id="KW-0238">DNA-binding</keyword>
<gene>
    <name evidence="8" type="primary">purR</name>
    <name evidence="8" type="ORF">H6A19_09260</name>
</gene>
<dbReference type="InterPro" id="IPR010078">
    <property type="entry name" value="PurR_Bsub"/>
</dbReference>
<dbReference type="InterPro" id="IPR050118">
    <property type="entry name" value="Pur/Pyrimidine_PRTase"/>
</dbReference>
<dbReference type="InterPro" id="IPR000836">
    <property type="entry name" value="PRTase_dom"/>
</dbReference>